<dbReference type="RefSeq" id="WP_121838249.1">
    <property type="nucleotide sequence ID" value="NZ_ML014764.1"/>
</dbReference>
<dbReference type="InterPro" id="IPR052026">
    <property type="entry name" value="ExeA_AAA_ATPase_DNA-bind"/>
</dbReference>
<dbReference type="Gene3D" id="3.40.50.300">
    <property type="entry name" value="P-loop containing nucleotide triphosphate hydrolases"/>
    <property type="match status" value="1"/>
</dbReference>
<evidence type="ECO:0000259" key="1">
    <source>
        <dbReference type="SMART" id="SM00382"/>
    </source>
</evidence>
<keyword evidence="3" id="KW-1185">Reference proteome</keyword>
<dbReference type="SMART" id="SM00382">
    <property type="entry name" value="AAA"/>
    <property type="match status" value="1"/>
</dbReference>
<protein>
    <recommendedName>
        <fullName evidence="1">AAA+ ATPase domain-containing protein</fullName>
    </recommendedName>
</protein>
<dbReference type="PANTHER" id="PTHR35894">
    <property type="entry name" value="GENERAL SECRETION PATHWAY PROTEIN A-RELATED"/>
    <property type="match status" value="1"/>
</dbReference>
<evidence type="ECO:0000313" key="3">
    <source>
        <dbReference type="Proteomes" id="UP000281474"/>
    </source>
</evidence>
<sequence>MKQKEDDLIESLIFFVPTDSLEKTLIALKDIREYSKIHNYRVPPKCMLLTGETGVGKTFFIEQYLESHPSYDVSCDDGEKTIVPVLYCQLPKAKHPKPVVSQLLSKLGDPLKRPKGDVRELTQSLVYLLKEVKTELIIVDEVQHAIETTNKNVIQEIGEWFKILINESRIPIVLVGVPWAKPVIDVNAQLRRRVRYHFELSNYTLKNFNKFQMFLQNVQKKLPLNVYRTLWEVEMAFRLFAASHGNISELMDGTIIPACENAILQGKSVVEESNFIEAVNENANFKEKNPFSIKSVRDVIAYQQKTSSKFKKNAKRKEERIVDAIYTKIKFDDLKLSEVLSKK</sequence>
<dbReference type="Proteomes" id="UP000281474">
    <property type="component" value="Unassembled WGS sequence"/>
</dbReference>
<dbReference type="InterPro" id="IPR003593">
    <property type="entry name" value="AAA+_ATPase"/>
</dbReference>
<dbReference type="EMBL" id="QZEI01000015">
    <property type="protein sequence ID" value="RLV60489.1"/>
    <property type="molecule type" value="Genomic_DNA"/>
</dbReference>
<feature type="domain" description="AAA+ ATPase" evidence="1">
    <location>
        <begin position="43"/>
        <end position="204"/>
    </location>
</feature>
<organism evidence="2 3">
    <name type="scientific">Parashewanella curva</name>
    <dbReference type="NCBI Taxonomy" id="2338552"/>
    <lineage>
        <taxon>Bacteria</taxon>
        <taxon>Pseudomonadati</taxon>
        <taxon>Pseudomonadota</taxon>
        <taxon>Gammaproteobacteria</taxon>
        <taxon>Alteromonadales</taxon>
        <taxon>Shewanellaceae</taxon>
        <taxon>Parashewanella</taxon>
    </lineage>
</organism>
<dbReference type="InterPro" id="IPR027417">
    <property type="entry name" value="P-loop_NTPase"/>
</dbReference>
<dbReference type="SUPFAM" id="SSF52540">
    <property type="entry name" value="P-loop containing nucleoside triphosphate hydrolases"/>
    <property type="match status" value="1"/>
</dbReference>
<dbReference type="Pfam" id="PF05621">
    <property type="entry name" value="TniB"/>
    <property type="match status" value="1"/>
</dbReference>
<dbReference type="AlphaFoldDB" id="A0A3L8Q0E2"/>
<dbReference type="InterPro" id="IPR008868">
    <property type="entry name" value="TniB"/>
</dbReference>
<evidence type="ECO:0000313" key="2">
    <source>
        <dbReference type="EMBL" id="RLV60489.1"/>
    </source>
</evidence>
<gene>
    <name evidence="2" type="ORF">D5018_06770</name>
</gene>
<name>A0A3L8Q0E2_9GAMM</name>
<dbReference type="OrthoDB" id="6058098at2"/>
<proteinExistence type="predicted"/>
<dbReference type="PROSITE" id="PS00675">
    <property type="entry name" value="SIGMA54_INTERACT_1"/>
    <property type="match status" value="1"/>
</dbReference>
<dbReference type="PANTHER" id="PTHR35894:SF1">
    <property type="entry name" value="PHOSPHORIBULOKINASE _ URIDINE KINASE FAMILY"/>
    <property type="match status" value="1"/>
</dbReference>
<dbReference type="InterPro" id="IPR025662">
    <property type="entry name" value="Sigma_54_int_dom_ATP-bd_1"/>
</dbReference>
<accession>A0A3L8Q0E2</accession>
<reference evidence="2 3" key="1">
    <citation type="submission" date="2018-09" db="EMBL/GenBank/DDBJ databases">
        <title>Phylogeny of the Shewanellaceae, and recommendation for two new genera, Pseudoshewanella and Parashewanella.</title>
        <authorList>
            <person name="Wang G."/>
        </authorList>
    </citation>
    <scope>NUCLEOTIDE SEQUENCE [LARGE SCALE GENOMIC DNA]</scope>
    <source>
        <strain evidence="2 3">C51</strain>
    </source>
</reference>
<comment type="caution">
    <text evidence="2">The sequence shown here is derived from an EMBL/GenBank/DDBJ whole genome shotgun (WGS) entry which is preliminary data.</text>
</comment>